<organism evidence="2 3">
    <name type="scientific">Corynebacterium silvaticum</name>
    <dbReference type="NCBI Taxonomy" id="2320431"/>
    <lineage>
        <taxon>Bacteria</taxon>
        <taxon>Bacillati</taxon>
        <taxon>Actinomycetota</taxon>
        <taxon>Actinomycetes</taxon>
        <taxon>Mycobacteriales</taxon>
        <taxon>Corynebacteriaceae</taxon>
        <taxon>Corynebacterium</taxon>
    </lineage>
</organism>
<dbReference type="Proteomes" id="UP000195652">
    <property type="component" value="Chromosome"/>
</dbReference>
<dbReference type="InterPro" id="IPR007163">
    <property type="entry name" value="VCA0040-like"/>
</dbReference>
<dbReference type="EMBL" id="CP021417">
    <property type="protein sequence ID" value="ARU46047.1"/>
    <property type="molecule type" value="Genomic_DNA"/>
</dbReference>
<keyword evidence="1" id="KW-0812">Transmembrane</keyword>
<accession>A0A7Y4LGV2</accession>
<keyword evidence="1" id="KW-1133">Transmembrane helix</keyword>
<reference evidence="2 3" key="3">
    <citation type="journal article" date="2020" name="Int. J. Syst. Evol. Microbiol.">
        <title>Corynebacterium silvaticum sp. nov., a unique group of NTTB corynebacteria in wild boar and roe deer.</title>
        <authorList>
            <person name="Dangel A."/>
            <person name="Berger A."/>
            <person name="Rau J."/>
            <person name="Eisenberg T."/>
            <person name="Kampfer P."/>
            <person name="Margos G."/>
            <person name="Contzen M."/>
            <person name="Busse H.J."/>
            <person name="Konrad R."/>
            <person name="Peters M."/>
            <person name="Sting R."/>
            <person name="Sing A."/>
        </authorList>
    </citation>
    <scope>NUCLEOTIDE SEQUENCE [LARGE SCALE GENOMIC DNA]</scope>
    <source>
        <strain evidence="2 3">PO100/5</strain>
    </source>
</reference>
<sequence>MAATPQATTRSSSFSGSILHVIAGGLIGLAEMVPGVSGGTVALVVGIYERAIHNGHALLHLVRTMFTNPSGLKEAARRVEWLFLACVGFGMVTTVLLLSSVMHNFVENHGQSARALFLGMVAVSITVPLLMISRKDYSQKRVAIIAAFVIAAILTFIGTGFTSEEKTDPSLVVIFFAAAIAVCALVLPGISGSFILLSLGLYAPVIGAVSDRNLTVMAIFALGALTGIACFIKVLDYLITVHRTITLATMAGLMLGSLRVLWPWQDLSGSPAAPFGNIGMTILLILVGGGIVAAIMLVERRFNTKPNTESETA</sequence>
<feature type="transmembrane region" description="Helical" evidence="1">
    <location>
        <begin position="216"/>
        <end position="235"/>
    </location>
</feature>
<dbReference type="PANTHER" id="PTHR37308:SF1">
    <property type="entry name" value="POLYPRENYL-PHOSPHATE TRANSPORTER"/>
    <property type="match status" value="1"/>
</dbReference>
<evidence type="ECO:0000256" key="1">
    <source>
        <dbReference type="SAM" id="Phobius"/>
    </source>
</evidence>
<evidence type="ECO:0000313" key="3">
    <source>
        <dbReference type="Proteomes" id="UP000195652"/>
    </source>
</evidence>
<dbReference type="GeneID" id="75007735"/>
<dbReference type="RefSeq" id="WP_087453869.1">
    <property type="nucleotide sequence ID" value="NZ_CP021417.2"/>
</dbReference>
<protein>
    <submittedName>
        <fullName evidence="2">DUF368 domain-containing protein</fullName>
    </submittedName>
</protein>
<name>A0A7Y4LGV2_9CORY</name>
<reference evidence="2 3" key="2">
    <citation type="journal article" date="2020" name="Antonie Van Leeuwenhoek">
        <title>Phylogenomic characterisation of a novel corynebacterial species pathogenic to animals.</title>
        <authorList>
            <person name="Moller J."/>
            <person name="Musella L."/>
            <person name="Melnikov V."/>
            <person name="Geissdorfer W."/>
            <person name="Burkovski A."/>
            <person name="Sangal V."/>
        </authorList>
    </citation>
    <scope>NUCLEOTIDE SEQUENCE [LARGE SCALE GENOMIC DNA]</scope>
    <source>
        <strain evidence="2 3">PO100/5</strain>
    </source>
</reference>
<reference evidence="2 3" key="4">
    <citation type="journal article" date="2020" name="PLoS ONE">
        <title>Taxonomic classification of strain PO100/5 shows a broader geographic distribution and genetic markers of the recently described Corynebacterium silvaticum.</title>
        <authorList>
            <person name="Viana M.V.C."/>
            <person name="Profeta R."/>
            <person name="da Silva A.L."/>
            <person name="Hurtado R."/>
            <person name="Cerqueira J.C."/>
            <person name="Ribeiro B.F.S."/>
            <person name="Almeida M.O."/>
            <person name="Morais-Rodrigues F."/>
            <person name="Soares S.C."/>
            <person name="Oliveira M."/>
            <person name="Tavares L."/>
            <person name="Figueiredo H."/>
            <person name="Wattam A.R."/>
            <person name="Barh D."/>
            <person name="Ghosh P."/>
            <person name="Silva A."/>
            <person name="Azevedo V."/>
        </authorList>
    </citation>
    <scope>NUCLEOTIDE SEQUENCE [LARGE SCALE GENOMIC DNA]</scope>
    <source>
        <strain evidence="2 3">PO100/5</strain>
    </source>
</reference>
<feature type="transmembrane region" description="Helical" evidence="1">
    <location>
        <begin position="247"/>
        <end position="265"/>
    </location>
</feature>
<dbReference type="Pfam" id="PF04018">
    <property type="entry name" value="VCA0040-like"/>
    <property type="match status" value="1"/>
</dbReference>
<feature type="transmembrane region" description="Helical" evidence="1">
    <location>
        <begin position="113"/>
        <end position="132"/>
    </location>
</feature>
<feature type="transmembrane region" description="Helical" evidence="1">
    <location>
        <begin position="81"/>
        <end position="101"/>
    </location>
</feature>
<evidence type="ECO:0000313" key="2">
    <source>
        <dbReference type="EMBL" id="ARU46047.1"/>
    </source>
</evidence>
<feature type="transmembrane region" description="Helical" evidence="1">
    <location>
        <begin position="169"/>
        <end position="187"/>
    </location>
</feature>
<dbReference type="OrthoDB" id="9793746at2"/>
<keyword evidence="1" id="KW-0472">Membrane</keyword>
<dbReference type="PANTHER" id="PTHR37308">
    <property type="entry name" value="INTEGRAL MEMBRANE PROTEIN"/>
    <property type="match status" value="1"/>
</dbReference>
<reference evidence="2 3" key="1">
    <citation type="journal article" date="2014" name="BMC Vet. Res.">
        <title>First report of Corynebacterium pseudotuberculosis from caseous lymphadenitis lesions in Black Alentejano pig (Sus scrofa domesticus).</title>
        <authorList>
            <person name="Oliveira M."/>
            <person name="Barroco C."/>
            <person name="Mottola C."/>
            <person name="Santos R."/>
            <person name="Lemsaddek A."/>
            <person name="Tavares L."/>
            <person name="Semedo-Lemsaddek T."/>
        </authorList>
    </citation>
    <scope>NUCLEOTIDE SEQUENCE [LARGE SCALE GENOMIC DNA]</scope>
    <source>
        <strain evidence="2 3">PO100/5</strain>
    </source>
</reference>
<keyword evidence="3" id="KW-1185">Reference proteome</keyword>
<gene>
    <name evidence="2" type="ORF">CBE74_05605</name>
</gene>
<dbReference type="AlphaFoldDB" id="A0A7Y4LGV2"/>
<feature type="transmembrane region" description="Helical" evidence="1">
    <location>
        <begin position="144"/>
        <end position="163"/>
    </location>
</feature>
<proteinExistence type="predicted"/>
<dbReference type="KEGG" id="csil:CBE74_05605"/>
<feature type="transmembrane region" description="Helical" evidence="1">
    <location>
        <begin position="277"/>
        <end position="298"/>
    </location>
</feature>